<evidence type="ECO:0000313" key="1">
    <source>
        <dbReference type="EMBL" id="KAK0059536.1"/>
    </source>
</evidence>
<protein>
    <submittedName>
        <fullName evidence="1">Neurobeachin-like isoform X6</fullName>
    </submittedName>
</protein>
<evidence type="ECO:0000313" key="2">
    <source>
        <dbReference type="Proteomes" id="UP001233172"/>
    </source>
</evidence>
<dbReference type="Proteomes" id="UP001233172">
    <property type="component" value="Unassembled WGS sequence"/>
</dbReference>
<organism evidence="1 2">
    <name type="scientific">Biomphalaria pfeifferi</name>
    <name type="common">Bloodfluke planorb</name>
    <name type="synonym">Freshwater snail</name>
    <dbReference type="NCBI Taxonomy" id="112525"/>
    <lineage>
        <taxon>Eukaryota</taxon>
        <taxon>Metazoa</taxon>
        <taxon>Spiralia</taxon>
        <taxon>Lophotrochozoa</taxon>
        <taxon>Mollusca</taxon>
        <taxon>Gastropoda</taxon>
        <taxon>Heterobranchia</taxon>
        <taxon>Euthyneura</taxon>
        <taxon>Panpulmonata</taxon>
        <taxon>Hygrophila</taxon>
        <taxon>Lymnaeoidea</taxon>
        <taxon>Planorbidae</taxon>
        <taxon>Biomphalaria</taxon>
    </lineage>
</organism>
<reference evidence="1" key="1">
    <citation type="journal article" date="2023" name="PLoS Negl. Trop. Dis.">
        <title>A genome sequence for Biomphalaria pfeifferi, the major vector snail for the human-infecting parasite Schistosoma mansoni.</title>
        <authorList>
            <person name="Bu L."/>
            <person name="Lu L."/>
            <person name="Laidemitt M.R."/>
            <person name="Zhang S.M."/>
            <person name="Mutuku M."/>
            <person name="Mkoji G."/>
            <person name="Steinauer M."/>
            <person name="Loker E.S."/>
        </authorList>
    </citation>
    <scope>NUCLEOTIDE SEQUENCE</scope>
    <source>
        <strain evidence="1">KasaAsao</strain>
    </source>
</reference>
<keyword evidence="2" id="KW-1185">Reference proteome</keyword>
<proteinExistence type="predicted"/>
<comment type="caution">
    <text evidence="1">The sequence shown here is derived from an EMBL/GenBank/DDBJ whole genome shotgun (WGS) entry which is preliminary data.</text>
</comment>
<gene>
    <name evidence="1" type="ORF">Bpfe_010997</name>
</gene>
<reference evidence="1" key="2">
    <citation type="submission" date="2023-04" db="EMBL/GenBank/DDBJ databases">
        <authorList>
            <person name="Bu L."/>
            <person name="Lu L."/>
            <person name="Laidemitt M.R."/>
            <person name="Zhang S.M."/>
            <person name="Mutuku M."/>
            <person name="Mkoji G."/>
            <person name="Steinauer M."/>
            <person name="Loker E.S."/>
        </authorList>
    </citation>
    <scope>NUCLEOTIDE SEQUENCE</scope>
    <source>
        <strain evidence="1">KasaAsao</strain>
        <tissue evidence="1">Whole Snail</tissue>
    </source>
</reference>
<accession>A0AAD8BRZ7</accession>
<sequence>MSSTPNGEGVEDVKTVEGILKLKGNDELKFGLLIGLIELQQASNKDVVDTVLYLLVGGEFDIESNFVIQDPLNILHMLKLLGSCPNTLQVILTNCLADDSLFKHHVHIGMSGGLETSERQSFSKCPGCHDIWDNEVECHSAHLRSGVELLFHIS</sequence>
<dbReference type="AlphaFoldDB" id="A0AAD8BRZ7"/>
<name>A0AAD8BRZ7_BIOPF</name>
<dbReference type="EMBL" id="JASAOG010000041">
    <property type="protein sequence ID" value="KAK0059536.1"/>
    <property type="molecule type" value="Genomic_DNA"/>
</dbReference>